<reference evidence="2 3" key="1">
    <citation type="journal article" date="2014" name="BMC Genomics">
        <title>Comparison of environmental and isolate Sulfobacillus genomes reveals diverse carbon, sulfur, nitrogen, and hydrogen metabolisms.</title>
        <authorList>
            <person name="Justice N.B."/>
            <person name="Norman A."/>
            <person name="Brown C.T."/>
            <person name="Singh A."/>
            <person name="Thomas B.C."/>
            <person name="Banfield J.F."/>
        </authorList>
    </citation>
    <scope>NUCLEOTIDE SEQUENCE [LARGE SCALE GENOMIC DNA]</scope>
    <source>
        <strain evidence="2">AMDSBA5</strain>
    </source>
</reference>
<sequence>MWVSRFMGTKFPWVLVSGIGALLIGIGAVTIARCTYAGFFLGQAFVEMGLGIEPGTAMVWIQDMVLSSLRRVACQR</sequence>
<comment type="caution">
    <text evidence="2">The sequence shown here is derived from an EMBL/GenBank/DDBJ whole genome shotgun (WGS) entry which is preliminary data.</text>
</comment>
<keyword evidence="1" id="KW-0472">Membrane</keyword>
<proteinExistence type="predicted"/>
<organism evidence="2 3">
    <name type="scientific">Sulfobacillus thermosulfidooxidans</name>
    <dbReference type="NCBI Taxonomy" id="28034"/>
    <lineage>
        <taxon>Bacteria</taxon>
        <taxon>Bacillati</taxon>
        <taxon>Bacillota</taxon>
        <taxon>Clostridia</taxon>
        <taxon>Eubacteriales</taxon>
        <taxon>Clostridiales Family XVII. Incertae Sedis</taxon>
        <taxon>Sulfobacillus</taxon>
    </lineage>
</organism>
<dbReference type="Proteomes" id="UP000242705">
    <property type="component" value="Unassembled WGS sequence"/>
</dbReference>
<keyword evidence="1" id="KW-1133">Transmembrane helix</keyword>
<evidence type="ECO:0000256" key="1">
    <source>
        <dbReference type="SAM" id="Phobius"/>
    </source>
</evidence>
<gene>
    <name evidence="2" type="ORF">C7B47_06120</name>
</gene>
<dbReference type="EMBL" id="PXYX01000007">
    <property type="protein sequence ID" value="PSR28275.1"/>
    <property type="molecule type" value="Genomic_DNA"/>
</dbReference>
<evidence type="ECO:0000313" key="2">
    <source>
        <dbReference type="EMBL" id="PSR28275.1"/>
    </source>
</evidence>
<keyword evidence="1" id="KW-0812">Transmembrane</keyword>
<dbReference type="AlphaFoldDB" id="A0A2T2X1B3"/>
<protein>
    <submittedName>
        <fullName evidence="2">Uncharacterized protein</fullName>
    </submittedName>
</protein>
<evidence type="ECO:0000313" key="3">
    <source>
        <dbReference type="Proteomes" id="UP000242705"/>
    </source>
</evidence>
<feature type="transmembrane region" description="Helical" evidence="1">
    <location>
        <begin position="38"/>
        <end position="61"/>
    </location>
</feature>
<accession>A0A2T2X1B3</accession>
<feature type="transmembrane region" description="Helical" evidence="1">
    <location>
        <begin position="12"/>
        <end position="32"/>
    </location>
</feature>
<name>A0A2T2X1B3_SULTH</name>